<sequence length="164" mass="18473">MLIRHHPIVILQAALVLFSSPISESRRQKDAARYSSGAELLGFAVFELIKRRKQNSITFGVRGPFPLLTPSNIHRPSPTRIQLSDRPVSRHSTADIQRVVRLTIYPSIQSQKNKESTVIRLLQVQSTPYPSLIHPPPFSPTNSSIKRRQRISQPQPSHPQSSSS</sequence>
<organism evidence="3 4">
    <name type="scientific">Endocarpon pusillum</name>
    <dbReference type="NCBI Taxonomy" id="364733"/>
    <lineage>
        <taxon>Eukaryota</taxon>
        <taxon>Fungi</taxon>
        <taxon>Dikarya</taxon>
        <taxon>Ascomycota</taxon>
        <taxon>Pezizomycotina</taxon>
        <taxon>Eurotiomycetes</taxon>
        <taxon>Chaetothyriomycetidae</taxon>
        <taxon>Verrucariales</taxon>
        <taxon>Verrucariaceae</taxon>
        <taxon>Endocarpon</taxon>
    </lineage>
</organism>
<evidence type="ECO:0000313" key="4">
    <source>
        <dbReference type="Proteomes" id="UP000606974"/>
    </source>
</evidence>
<feature type="compositionally biased region" description="Low complexity" evidence="1">
    <location>
        <begin position="151"/>
        <end position="164"/>
    </location>
</feature>
<reference evidence="3" key="1">
    <citation type="submission" date="2020-02" db="EMBL/GenBank/DDBJ databases">
        <authorList>
            <person name="Palmer J.M."/>
        </authorList>
    </citation>
    <scope>NUCLEOTIDE SEQUENCE</scope>
    <source>
        <strain evidence="3">EPUS1.4</strain>
        <tissue evidence="3">Thallus</tissue>
    </source>
</reference>
<protein>
    <submittedName>
        <fullName evidence="3">Uncharacterized protein</fullName>
    </submittedName>
</protein>
<dbReference type="AlphaFoldDB" id="A0A8H7ASA7"/>
<gene>
    <name evidence="3" type="ORF">GJ744_000875</name>
</gene>
<feature type="signal peptide" evidence="2">
    <location>
        <begin position="1"/>
        <end position="25"/>
    </location>
</feature>
<comment type="caution">
    <text evidence="3">The sequence shown here is derived from an EMBL/GenBank/DDBJ whole genome shotgun (WGS) entry which is preliminary data.</text>
</comment>
<proteinExistence type="predicted"/>
<evidence type="ECO:0000313" key="3">
    <source>
        <dbReference type="EMBL" id="KAF7512614.1"/>
    </source>
</evidence>
<accession>A0A8H7ASA7</accession>
<dbReference type="EMBL" id="JAACFV010000011">
    <property type="protein sequence ID" value="KAF7512614.1"/>
    <property type="molecule type" value="Genomic_DNA"/>
</dbReference>
<feature type="chain" id="PRO_5034898281" evidence="2">
    <location>
        <begin position="26"/>
        <end position="164"/>
    </location>
</feature>
<keyword evidence="4" id="KW-1185">Reference proteome</keyword>
<evidence type="ECO:0000256" key="1">
    <source>
        <dbReference type="SAM" id="MobiDB-lite"/>
    </source>
</evidence>
<name>A0A8H7ASA7_9EURO</name>
<feature type="region of interest" description="Disordered" evidence="1">
    <location>
        <begin position="130"/>
        <end position="164"/>
    </location>
</feature>
<evidence type="ECO:0000256" key="2">
    <source>
        <dbReference type="SAM" id="SignalP"/>
    </source>
</evidence>
<dbReference type="Proteomes" id="UP000606974">
    <property type="component" value="Unassembled WGS sequence"/>
</dbReference>
<keyword evidence="2" id="KW-0732">Signal</keyword>